<dbReference type="GO" id="GO:0009506">
    <property type="term" value="C:plasmodesma"/>
    <property type="evidence" value="ECO:0007669"/>
    <property type="project" value="TreeGrafter"/>
</dbReference>
<dbReference type="PANTHER" id="PTHR31415:SF90">
    <property type="entry name" value="NDR1_HIN1-LIKE PROTEIN 3-LIKE"/>
    <property type="match status" value="1"/>
</dbReference>
<dbReference type="AlphaFoldDB" id="A0A9J6AX58"/>
<keyword evidence="2 3" id="KW-0472">Membrane</keyword>
<gene>
    <name evidence="4" type="ORF">H5410_000420</name>
</gene>
<organism evidence="4 5">
    <name type="scientific">Solanum commersonii</name>
    <name type="common">Commerson's wild potato</name>
    <name type="synonym">Commerson's nightshade</name>
    <dbReference type="NCBI Taxonomy" id="4109"/>
    <lineage>
        <taxon>Eukaryota</taxon>
        <taxon>Viridiplantae</taxon>
        <taxon>Streptophyta</taxon>
        <taxon>Embryophyta</taxon>
        <taxon>Tracheophyta</taxon>
        <taxon>Spermatophyta</taxon>
        <taxon>Magnoliopsida</taxon>
        <taxon>eudicotyledons</taxon>
        <taxon>Gunneridae</taxon>
        <taxon>Pentapetalae</taxon>
        <taxon>asterids</taxon>
        <taxon>lamiids</taxon>
        <taxon>Solanales</taxon>
        <taxon>Solanaceae</taxon>
        <taxon>Solanoideae</taxon>
        <taxon>Solaneae</taxon>
        <taxon>Solanum</taxon>
    </lineage>
</organism>
<keyword evidence="3" id="KW-0812">Transmembrane</keyword>
<evidence type="ECO:0000313" key="5">
    <source>
        <dbReference type="Proteomes" id="UP000824120"/>
    </source>
</evidence>
<dbReference type="EMBL" id="JACXVP010000001">
    <property type="protein sequence ID" value="KAG5628703.1"/>
    <property type="molecule type" value="Genomic_DNA"/>
</dbReference>
<accession>A0A9J6AX58</accession>
<dbReference type="OrthoDB" id="1889094at2759"/>
<sequence>MGKFCCCNCIFSCVCACIFQILCVIIVIFGILFLAIWLIWRPNKVYFHVSDASLAKFDFSPSTNTLDYDLNLNFEIRNSNEKIGVKYELIEAKSNFHQKKFATTNFALFSQDSKNTTILHQEIKGLSDVQFGDREKSDYENEKKNGAFNIYTMFNVHMRLKSGWITTGKIKFVVGCGLKVPLKSDNTSPSTFQRTNCMVFPSWAS</sequence>
<dbReference type="PANTHER" id="PTHR31415">
    <property type="entry name" value="OS05G0367900 PROTEIN"/>
    <property type="match status" value="1"/>
</dbReference>
<keyword evidence="5" id="KW-1185">Reference proteome</keyword>
<keyword evidence="3" id="KW-1133">Transmembrane helix</keyword>
<name>A0A9J6AX58_SOLCO</name>
<dbReference type="GO" id="GO:0098542">
    <property type="term" value="P:defense response to other organism"/>
    <property type="evidence" value="ECO:0007669"/>
    <property type="project" value="InterPro"/>
</dbReference>
<comment type="caution">
    <text evidence="4">The sequence shown here is derived from an EMBL/GenBank/DDBJ whole genome shotgun (WGS) entry which is preliminary data.</text>
</comment>
<proteinExistence type="predicted"/>
<dbReference type="InterPro" id="IPR044839">
    <property type="entry name" value="NDR1-like"/>
</dbReference>
<evidence type="ECO:0000313" key="4">
    <source>
        <dbReference type="EMBL" id="KAG5628703.1"/>
    </source>
</evidence>
<dbReference type="Proteomes" id="UP000824120">
    <property type="component" value="Chromosome 1"/>
</dbReference>
<feature type="transmembrane region" description="Helical" evidence="3">
    <location>
        <begin position="7"/>
        <end position="40"/>
    </location>
</feature>
<evidence type="ECO:0000256" key="2">
    <source>
        <dbReference type="ARBA" id="ARBA00023136"/>
    </source>
</evidence>
<dbReference type="GO" id="GO:0005886">
    <property type="term" value="C:plasma membrane"/>
    <property type="evidence" value="ECO:0007669"/>
    <property type="project" value="TreeGrafter"/>
</dbReference>
<comment type="subcellular location">
    <subcellularLocation>
        <location evidence="1">Membrane</location>
    </subcellularLocation>
</comment>
<protein>
    <recommendedName>
        <fullName evidence="6">Late embryogenesis abundant protein LEA-2 subgroup domain-containing protein</fullName>
    </recommendedName>
</protein>
<evidence type="ECO:0000256" key="3">
    <source>
        <dbReference type="SAM" id="Phobius"/>
    </source>
</evidence>
<evidence type="ECO:0008006" key="6">
    <source>
        <dbReference type="Google" id="ProtNLM"/>
    </source>
</evidence>
<evidence type="ECO:0000256" key="1">
    <source>
        <dbReference type="ARBA" id="ARBA00004370"/>
    </source>
</evidence>
<reference evidence="4 5" key="1">
    <citation type="submission" date="2020-09" db="EMBL/GenBank/DDBJ databases">
        <title>De no assembly of potato wild relative species, Solanum commersonii.</title>
        <authorList>
            <person name="Cho K."/>
        </authorList>
    </citation>
    <scope>NUCLEOTIDE SEQUENCE [LARGE SCALE GENOMIC DNA]</scope>
    <source>
        <strain evidence="4">LZ3.2</strain>
        <tissue evidence="4">Leaf</tissue>
    </source>
</reference>